<keyword evidence="7" id="KW-1185">Reference proteome</keyword>
<dbReference type="PROSITE" id="PS01124">
    <property type="entry name" value="HTH_ARAC_FAMILY_2"/>
    <property type="match status" value="1"/>
</dbReference>
<protein>
    <submittedName>
        <fullName evidence="6">Multiple antibiotic resistance protein MarA</fullName>
    </submittedName>
</protein>
<keyword evidence="3" id="KW-0804">Transcription</keyword>
<dbReference type="EMBL" id="CP036264">
    <property type="protein sequence ID" value="QEG01985.1"/>
    <property type="molecule type" value="Genomic_DNA"/>
</dbReference>
<dbReference type="SUPFAM" id="SSF46689">
    <property type="entry name" value="Homeodomain-like"/>
    <property type="match status" value="2"/>
</dbReference>
<gene>
    <name evidence="6" type="primary">marA</name>
    <name evidence="6" type="ORF">Mal15_60680</name>
</gene>
<dbReference type="InterPro" id="IPR050204">
    <property type="entry name" value="AraC_XylS_family_regulators"/>
</dbReference>
<feature type="region of interest" description="Disordered" evidence="4">
    <location>
        <begin position="37"/>
        <end position="56"/>
    </location>
</feature>
<dbReference type="KEGG" id="smam:Mal15_60680"/>
<dbReference type="SUPFAM" id="SSF55785">
    <property type="entry name" value="PYP-like sensor domain (PAS domain)"/>
    <property type="match status" value="1"/>
</dbReference>
<dbReference type="Proteomes" id="UP000321353">
    <property type="component" value="Chromosome"/>
</dbReference>
<organism evidence="6 7">
    <name type="scientific">Stieleria maiorica</name>
    <dbReference type="NCBI Taxonomy" id="2795974"/>
    <lineage>
        <taxon>Bacteria</taxon>
        <taxon>Pseudomonadati</taxon>
        <taxon>Planctomycetota</taxon>
        <taxon>Planctomycetia</taxon>
        <taxon>Pirellulales</taxon>
        <taxon>Pirellulaceae</taxon>
        <taxon>Stieleria</taxon>
    </lineage>
</organism>
<evidence type="ECO:0000256" key="1">
    <source>
        <dbReference type="ARBA" id="ARBA00023015"/>
    </source>
</evidence>
<evidence type="ECO:0000259" key="5">
    <source>
        <dbReference type="PROSITE" id="PS01124"/>
    </source>
</evidence>
<dbReference type="Gene3D" id="3.30.450.20">
    <property type="entry name" value="PAS domain"/>
    <property type="match status" value="1"/>
</dbReference>
<dbReference type="Pfam" id="PF12833">
    <property type="entry name" value="HTH_18"/>
    <property type="match status" value="1"/>
</dbReference>
<dbReference type="InterPro" id="IPR018060">
    <property type="entry name" value="HTH_AraC"/>
</dbReference>
<dbReference type="PANTHER" id="PTHR46796">
    <property type="entry name" value="HTH-TYPE TRANSCRIPTIONAL ACTIVATOR RHAS-RELATED"/>
    <property type="match status" value="1"/>
</dbReference>
<dbReference type="AlphaFoldDB" id="A0A5B9MQB2"/>
<evidence type="ECO:0000313" key="7">
    <source>
        <dbReference type="Proteomes" id="UP000321353"/>
    </source>
</evidence>
<dbReference type="GO" id="GO:0003700">
    <property type="term" value="F:DNA-binding transcription factor activity"/>
    <property type="evidence" value="ECO:0007669"/>
    <property type="project" value="InterPro"/>
</dbReference>
<evidence type="ECO:0000313" key="6">
    <source>
        <dbReference type="EMBL" id="QEG01985.1"/>
    </source>
</evidence>
<sequence>MWEHRDGFRRQETDVFPRSRSGDNHYSGLPEARIDITKQRESKLRTPNSACSDDPRRSLSQLLADPFVSEAVFDHLTDIVYFVKDRLGRYVVVNETLVQRSGASRKSDLIGKTSEEVFQGKIGSGFLEQDLSVIQTQQPLIDELERHVYPSNVTGWCLTTKLPLKGADGSVVGVVGISRDLQSPGEDASDLNQLADTVDHIKSHLETPLRTAELAERVGMSSYQLDRRCREVYGISSSQLVLQLRMSAAAAKLRQTDDPIVSIALAAGYSDQSAFTRQFRRTFGVSPGKFRAQQSN</sequence>
<evidence type="ECO:0000256" key="4">
    <source>
        <dbReference type="SAM" id="MobiDB-lite"/>
    </source>
</evidence>
<feature type="compositionally biased region" description="Basic and acidic residues" evidence="4">
    <location>
        <begin position="1"/>
        <end position="23"/>
    </location>
</feature>
<dbReference type="InterPro" id="IPR035965">
    <property type="entry name" value="PAS-like_dom_sf"/>
</dbReference>
<name>A0A5B9MQB2_9BACT</name>
<dbReference type="InterPro" id="IPR018062">
    <property type="entry name" value="HTH_AraC-typ_CS"/>
</dbReference>
<evidence type="ECO:0000256" key="2">
    <source>
        <dbReference type="ARBA" id="ARBA00023125"/>
    </source>
</evidence>
<keyword evidence="1" id="KW-0805">Transcription regulation</keyword>
<reference evidence="6 7" key="1">
    <citation type="submission" date="2019-02" db="EMBL/GenBank/DDBJ databases">
        <title>Planctomycetal bacteria perform biofilm scaping via a novel small molecule.</title>
        <authorList>
            <person name="Jeske O."/>
            <person name="Boedeker C."/>
            <person name="Wiegand S."/>
            <person name="Breitling P."/>
            <person name="Kallscheuer N."/>
            <person name="Jogler M."/>
            <person name="Rohde M."/>
            <person name="Petersen J."/>
            <person name="Medema M.H."/>
            <person name="Surup F."/>
            <person name="Jogler C."/>
        </authorList>
    </citation>
    <scope>NUCLEOTIDE SEQUENCE [LARGE SCALE GENOMIC DNA]</scope>
    <source>
        <strain evidence="6 7">Mal15</strain>
    </source>
</reference>
<dbReference type="Pfam" id="PF08448">
    <property type="entry name" value="PAS_4"/>
    <property type="match status" value="1"/>
</dbReference>
<feature type="domain" description="HTH araC/xylS-type" evidence="5">
    <location>
        <begin position="195"/>
        <end position="293"/>
    </location>
</feature>
<dbReference type="InterPro" id="IPR013656">
    <property type="entry name" value="PAS_4"/>
</dbReference>
<dbReference type="GO" id="GO:0043565">
    <property type="term" value="F:sequence-specific DNA binding"/>
    <property type="evidence" value="ECO:0007669"/>
    <property type="project" value="InterPro"/>
</dbReference>
<accession>A0A5B9MQB2</accession>
<dbReference type="SMART" id="SM00342">
    <property type="entry name" value="HTH_ARAC"/>
    <property type="match status" value="1"/>
</dbReference>
<dbReference type="InterPro" id="IPR020449">
    <property type="entry name" value="Tscrpt_reg_AraC-type_HTH"/>
</dbReference>
<evidence type="ECO:0000256" key="3">
    <source>
        <dbReference type="ARBA" id="ARBA00023163"/>
    </source>
</evidence>
<dbReference type="PRINTS" id="PR00032">
    <property type="entry name" value="HTHARAC"/>
</dbReference>
<dbReference type="PROSITE" id="PS00041">
    <property type="entry name" value="HTH_ARAC_FAMILY_1"/>
    <property type="match status" value="1"/>
</dbReference>
<proteinExistence type="predicted"/>
<feature type="region of interest" description="Disordered" evidence="4">
    <location>
        <begin position="1"/>
        <end position="32"/>
    </location>
</feature>
<keyword evidence="2" id="KW-0238">DNA-binding</keyword>
<dbReference type="InterPro" id="IPR009057">
    <property type="entry name" value="Homeodomain-like_sf"/>
</dbReference>
<dbReference type="Gene3D" id="1.10.10.60">
    <property type="entry name" value="Homeodomain-like"/>
    <property type="match status" value="1"/>
</dbReference>